<keyword evidence="2" id="KW-1185">Reference proteome</keyword>
<sequence>MATLASLAAAAASATTTTTRLSTPSPTLISAAAAITSAAGATTPRASAVALYNHVRDAVAFGFTGAFDGAAPEATLAAGRGHCTPKGALLAGLLNTLDGVTARQRFVRLDGGVLRGLLGDDPAPVVHSDWDGTADCFVQMADEAGQVSRDWGGWDEPAAFLDSADNPQRLPALARALFWIPAAVINRRIDALRAEGGRGLPASLAAAGFTPVEVEYRRRDDPGGTAPGPAADVAAAVTLVATTVCPDSDHGVWVGHSAGGTLVLDAAVRVAAALGLAPLVVGMAAVTDLTAAAADGLGDGHDEVERYLGIPRGSDGWAAAVAAASPVAWGGRYPPARQLLVAGGDDVDVPPRYVDHYVAAVGGGVHTLVLPGVDHYQLVEGEGAPWQSVLAKCKELLGQRWPGGASGPA</sequence>
<dbReference type="EMBL" id="CM020620">
    <property type="protein sequence ID" value="KAK1868347.1"/>
    <property type="molecule type" value="Genomic_DNA"/>
</dbReference>
<organism evidence="1 2">
    <name type="scientific">Pyropia yezoensis</name>
    <name type="common">Susabi-nori</name>
    <name type="synonym">Porphyra yezoensis</name>
    <dbReference type="NCBI Taxonomy" id="2788"/>
    <lineage>
        <taxon>Eukaryota</taxon>
        <taxon>Rhodophyta</taxon>
        <taxon>Bangiophyceae</taxon>
        <taxon>Bangiales</taxon>
        <taxon>Bangiaceae</taxon>
        <taxon>Pyropia</taxon>
    </lineage>
</organism>
<evidence type="ECO:0000313" key="1">
    <source>
        <dbReference type="EMBL" id="KAK1868347.1"/>
    </source>
</evidence>
<reference evidence="1" key="1">
    <citation type="submission" date="2019-11" db="EMBL/GenBank/DDBJ databases">
        <title>Nori genome reveals adaptations in red seaweeds to the harsh intertidal environment.</title>
        <authorList>
            <person name="Wang D."/>
            <person name="Mao Y."/>
        </authorList>
    </citation>
    <scope>NUCLEOTIDE SEQUENCE</scope>
    <source>
        <tissue evidence="1">Gametophyte</tissue>
    </source>
</reference>
<evidence type="ECO:0000313" key="2">
    <source>
        <dbReference type="Proteomes" id="UP000798662"/>
    </source>
</evidence>
<gene>
    <name evidence="1" type="ORF">I4F81_010836</name>
</gene>
<name>A0ACC3CF07_PYRYE</name>
<dbReference type="Proteomes" id="UP000798662">
    <property type="component" value="Chromosome 3"/>
</dbReference>
<comment type="caution">
    <text evidence="1">The sequence shown here is derived from an EMBL/GenBank/DDBJ whole genome shotgun (WGS) entry which is preliminary data.</text>
</comment>
<accession>A0ACC3CF07</accession>
<protein>
    <submittedName>
        <fullName evidence="1">Uncharacterized protein</fullName>
    </submittedName>
</protein>
<proteinExistence type="predicted"/>